<reference evidence="1" key="1">
    <citation type="journal article" date="2020" name="Cell">
        <title>Large-Scale Comparative Analyses of Tick Genomes Elucidate Their Genetic Diversity and Vector Capacities.</title>
        <authorList>
            <consortium name="Tick Genome and Microbiome Consortium (TIGMIC)"/>
            <person name="Jia N."/>
            <person name="Wang J."/>
            <person name="Shi W."/>
            <person name="Du L."/>
            <person name="Sun Y."/>
            <person name="Zhan W."/>
            <person name="Jiang J.F."/>
            <person name="Wang Q."/>
            <person name="Zhang B."/>
            <person name="Ji P."/>
            <person name="Bell-Sakyi L."/>
            <person name="Cui X.M."/>
            <person name="Yuan T.T."/>
            <person name="Jiang B.G."/>
            <person name="Yang W.F."/>
            <person name="Lam T.T."/>
            <person name="Chang Q.C."/>
            <person name="Ding S.J."/>
            <person name="Wang X.J."/>
            <person name="Zhu J.G."/>
            <person name="Ruan X.D."/>
            <person name="Zhao L."/>
            <person name="Wei J.T."/>
            <person name="Ye R.Z."/>
            <person name="Que T.C."/>
            <person name="Du C.H."/>
            <person name="Zhou Y.H."/>
            <person name="Cheng J.X."/>
            <person name="Dai P.F."/>
            <person name="Guo W.B."/>
            <person name="Han X.H."/>
            <person name="Huang E.J."/>
            <person name="Li L.F."/>
            <person name="Wei W."/>
            <person name="Gao Y.C."/>
            <person name="Liu J.Z."/>
            <person name="Shao H.Z."/>
            <person name="Wang X."/>
            <person name="Wang C.C."/>
            <person name="Yang T.C."/>
            <person name="Huo Q.B."/>
            <person name="Li W."/>
            <person name="Chen H.Y."/>
            <person name="Chen S.E."/>
            <person name="Zhou L.G."/>
            <person name="Ni X.B."/>
            <person name="Tian J.H."/>
            <person name="Sheng Y."/>
            <person name="Liu T."/>
            <person name="Pan Y.S."/>
            <person name="Xia L.Y."/>
            <person name="Li J."/>
            <person name="Zhao F."/>
            <person name="Cao W.C."/>
        </authorList>
    </citation>
    <scope>NUCLEOTIDE SEQUENCE</scope>
    <source>
        <strain evidence="1">Rmic-2018</strain>
    </source>
</reference>
<proteinExistence type="predicted"/>
<evidence type="ECO:0000313" key="2">
    <source>
        <dbReference type="Proteomes" id="UP000821866"/>
    </source>
</evidence>
<dbReference type="AlphaFoldDB" id="A0A9J6DCZ4"/>
<protein>
    <submittedName>
        <fullName evidence="1">Uncharacterized protein</fullName>
    </submittedName>
</protein>
<sequence length="178" mass="19289">MCRRPCVHVRGGALTRGQVSRIDLRSAPSGRGATMSGAFARLEWSLSRALLSPTAVPVAQLASHSHLRSTLETTRRSAAATALSKEVILPDYDTENEVSGLHELSPRSLIAPPRYAVSAVSSTHLPYIWMCGFSWWRRSNNWPAAFRPVSWIPHRTVVSPGGSCGRIAARAGGMSRDG</sequence>
<dbReference type="EMBL" id="JABSTU010000010">
    <property type="protein sequence ID" value="KAH8019702.1"/>
    <property type="molecule type" value="Genomic_DNA"/>
</dbReference>
<comment type="caution">
    <text evidence="1">The sequence shown here is derived from an EMBL/GenBank/DDBJ whole genome shotgun (WGS) entry which is preliminary data.</text>
</comment>
<reference evidence="1" key="2">
    <citation type="submission" date="2021-09" db="EMBL/GenBank/DDBJ databases">
        <authorList>
            <person name="Jia N."/>
            <person name="Wang J."/>
            <person name="Shi W."/>
            <person name="Du L."/>
            <person name="Sun Y."/>
            <person name="Zhan W."/>
            <person name="Jiang J."/>
            <person name="Wang Q."/>
            <person name="Zhang B."/>
            <person name="Ji P."/>
            <person name="Sakyi L.B."/>
            <person name="Cui X."/>
            <person name="Yuan T."/>
            <person name="Jiang B."/>
            <person name="Yang W."/>
            <person name="Lam T.T.-Y."/>
            <person name="Chang Q."/>
            <person name="Ding S."/>
            <person name="Wang X."/>
            <person name="Zhu J."/>
            <person name="Ruan X."/>
            <person name="Zhao L."/>
            <person name="Wei J."/>
            <person name="Que T."/>
            <person name="Du C."/>
            <person name="Cheng J."/>
            <person name="Dai P."/>
            <person name="Han X."/>
            <person name="Huang E."/>
            <person name="Gao Y."/>
            <person name="Liu J."/>
            <person name="Shao H."/>
            <person name="Ye R."/>
            <person name="Li L."/>
            <person name="Wei W."/>
            <person name="Wang X."/>
            <person name="Wang C."/>
            <person name="Huo Q."/>
            <person name="Li W."/>
            <person name="Guo W."/>
            <person name="Chen H."/>
            <person name="Chen S."/>
            <person name="Zhou L."/>
            <person name="Zhou L."/>
            <person name="Ni X."/>
            <person name="Tian J."/>
            <person name="Zhou Y."/>
            <person name="Sheng Y."/>
            <person name="Liu T."/>
            <person name="Pan Y."/>
            <person name="Xia L."/>
            <person name="Li J."/>
            <person name="Zhao F."/>
            <person name="Cao W."/>
        </authorList>
    </citation>
    <scope>NUCLEOTIDE SEQUENCE</scope>
    <source>
        <strain evidence="1">Rmic-2018</strain>
        <tissue evidence="1">Larvae</tissue>
    </source>
</reference>
<keyword evidence="2" id="KW-1185">Reference proteome</keyword>
<accession>A0A9J6DCZ4</accession>
<name>A0A9J6DCZ4_RHIMP</name>
<gene>
    <name evidence="1" type="ORF">HPB51_021024</name>
</gene>
<evidence type="ECO:0000313" key="1">
    <source>
        <dbReference type="EMBL" id="KAH8019702.1"/>
    </source>
</evidence>
<dbReference type="Proteomes" id="UP000821866">
    <property type="component" value="Chromosome 8"/>
</dbReference>
<organism evidence="1 2">
    <name type="scientific">Rhipicephalus microplus</name>
    <name type="common">Cattle tick</name>
    <name type="synonym">Boophilus microplus</name>
    <dbReference type="NCBI Taxonomy" id="6941"/>
    <lineage>
        <taxon>Eukaryota</taxon>
        <taxon>Metazoa</taxon>
        <taxon>Ecdysozoa</taxon>
        <taxon>Arthropoda</taxon>
        <taxon>Chelicerata</taxon>
        <taxon>Arachnida</taxon>
        <taxon>Acari</taxon>
        <taxon>Parasitiformes</taxon>
        <taxon>Ixodida</taxon>
        <taxon>Ixodoidea</taxon>
        <taxon>Ixodidae</taxon>
        <taxon>Rhipicephalinae</taxon>
        <taxon>Rhipicephalus</taxon>
        <taxon>Boophilus</taxon>
    </lineage>
</organism>